<dbReference type="PANTHER" id="PTHR36617:SF17">
    <property type="entry name" value="OS01G0114800 PROTEIN"/>
    <property type="match status" value="1"/>
</dbReference>
<dbReference type="Proteomes" id="UP000095767">
    <property type="component" value="Unassembled WGS sequence"/>
</dbReference>
<gene>
    <name evidence="2" type="ORF">BAE44_0007473</name>
</gene>
<dbReference type="PANTHER" id="PTHR36617">
    <property type="entry name" value="PROTEIN, PUTATIVE-RELATED"/>
    <property type="match status" value="1"/>
</dbReference>
<dbReference type="Pfam" id="PF13966">
    <property type="entry name" value="zf-RVT"/>
    <property type="match status" value="1"/>
</dbReference>
<name>A0A1E5W272_9POAL</name>
<dbReference type="OrthoDB" id="683646at2759"/>
<feature type="domain" description="Reverse transcriptase zinc-binding" evidence="1">
    <location>
        <begin position="114"/>
        <end position="198"/>
    </location>
</feature>
<evidence type="ECO:0000259" key="1">
    <source>
        <dbReference type="Pfam" id="PF13966"/>
    </source>
</evidence>
<reference evidence="2 3" key="1">
    <citation type="submission" date="2016-09" db="EMBL/GenBank/DDBJ databases">
        <title>The draft genome of Dichanthelium oligosanthes: A C3 panicoid grass species.</title>
        <authorList>
            <person name="Studer A.J."/>
            <person name="Schnable J.C."/>
            <person name="Brutnell T.P."/>
        </authorList>
    </citation>
    <scope>NUCLEOTIDE SEQUENCE [LARGE SCALE GENOMIC DNA]</scope>
    <source>
        <strain evidence="3">cv. Kellogg 1175</strain>
        <tissue evidence="2">Leaf</tissue>
    </source>
</reference>
<evidence type="ECO:0000313" key="3">
    <source>
        <dbReference type="Proteomes" id="UP000095767"/>
    </source>
</evidence>
<feature type="non-terminal residue" evidence="2">
    <location>
        <position position="1"/>
    </location>
</feature>
<sequence>LRVDPISQAFFNASIRCEVGNGTSTSFWSDPWIQGGCLSALAPDQVDIVPSRQRTRRSVASALVNHNWITDLVGPLTLPVLFQFLLLRQRLQEVILDPSTPDRVVWIWCPSGLYSCSSAYQAHFVGQTALLGAKELWKVKAPNEFRFFFWLAIQDRCWTSNRLLRHGLQNSGSCALCCQQIETIDHLLLQCVFSREVWFSCLSRLGWQALSPSSSNTLTAWWLHSRKLVAKPRRKAFDSFCFLVSRLLWLERNSRVFRGSSTLAGPLVSVIFDHVDLWSRSGFVSRSRLFGE</sequence>
<proteinExistence type="predicted"/>
<comment type="caution">
    <text evidence="2">The sequence shown here is derived from an EMBL/GenBank/DDBJ whole genome shotgun (WGS) entry which is preliminary data.</text>
</comment>
<dbReference type="AlphaFoldDB" id="A0A1E5W272"/>
<protein>
    <recommendedName>
        <fullName evidence="1">Reverse transcriptase zinc-binding domain-containing protein</fullName>
    </recommendedName>
</protein>
<dbReference type="STRING" id="888268.A0A1E5W272"/>
<dbReference type="InterPro" id="IPR026960">
    <property type="entry name" value="RVT-Znf"/>
</dbReference>
<keyword evidence="3" id="KW-1185">Reference proteome</keyword>
<accession>A0A1E5W272</accession>
<organism evidence="2 3">
    <name type="scientific">Dichanthelium oligosanthes</name>
    <dbReference type="NCBI Taxonomy" id="888268"/>
    <lineage>
        <taxon>Eukaryota</taxon>
        <taxon>Viridiplantae</taxon>
        <taxon>Streptophyta</taxon>
        <taxon>Embryophyta</taxon>
        <taxon>Tracheophyta</taxon>
        <taxon>Spermatophyta</taxon>
        <taxon>Magnoliopsida</taxon>
        <taxon>Liliopsida</taxon>
        <taxon>Poales</taxon>
        <taxon>Poaceae</taxon>
        <taxon>PACMAD clade</taxon>
        <taxon>Panicoideae</taxon>
        <taxon>Panicodae</taxon>
        <taxon>Paniceae</taxon>
        <taxon>Dichantheliinae</taxon>
        <taxon>Dichanthelium</taxon>
    </lineage>
</organism>
<dbReference type="EMBL" id="LWDX02023209">
    <property type="protein sequence ID" value="OEL31507.1"/>
    <property type="molecule type" value="Genomic_DNA"/>
</dbReference>
<evidence type="ECO:0000313" key="2">
    <source>
        <dbReference type="EMBL" id="OEL31507.1"/>
    </source>
</evidence>